<keyword evidence="1 2" id="KW-0238">DNA-binding</keyword>
<gene>
    <name evidence="5" type="ORF">N7532_005968</name>
</gene>
<comment type="caution">
    <text evidence="5">The sequence shown here is derived from an EMBL/GenBank/DDBJ whole genome shotgun (WGS) entry which is preliminary data.</text>
</comment>
<dbReference type="EMBL" id="JAPQKI010000005">
    <property type="protein sequence ID" value="KAJ5098967.1"/>
    <property type="molecule type" value="Genomic_DNA"/>
</dbReference>
<accession>A0A9W9FF00</accession>
<dbReference type="PANTHER" id="PTHR48112:SF22">
    <property type="entry name" value="MITOCHONDRIAL TRANSCRIPTION FACTOR A, ISOFORM B"/>
    <property type="match status" value="1"/>
</dbReference>
<dbReference type="RefSeq" id="XP_056474621.1">
    <property type="nucleotide sequence ID" value="XM_056618462.1"/>
</dbReference>
<dbReference type="GO" id="GO:0005634">
    <property type="term" value="C:nucleus"/>
    <property type="evidence" value="ECO:0007669"/>
    <property type="project" value="UniProtKB-UniRule"/>
</dbReference>
<dbReference type="SUPFAM" id="SSF47095">
    <property type="entry name" value="HMG-box"/>
    <property type="match status" value="1"/>
</dbReference>
<reference evidence="5" key="1">
    <citation type="submission" date="2022-11" db="EMBL/GenBank/DDBJ databases">
        <authorList>
            <person name="Petersen C."/>
        </authorList>
    </citation>
    <scope>NUCLEOTIDE SEQUENCE</scope>
    <source>
        <strain evidence="5">IBT 30761</strain>
    </source>
</reference>
<sequence length="302" mass="34567">MASQWVIRAGALRQLHVGNALARPTRVMELQNQLRQLSLGSQPRSATLQLGRVSVFSSQQVCSFATASDSPKGKAGRPKGTKGKKELTEKQLAQEQKRAALQHIRDLKKTALEVPKGRSESAYILAAQQKIQELRQQGHKELAMEMMKIAASELKADPSYVDRFRTQAEENKVANRAAYDAWLKSHTPLEIRTANYARKALQREPSVRKSYPPLKDDRLPKRPLNAWLLFLMDRRASGDFKHMTVKDSTSHISGEWKQLTDAEKNVYHQRQVQDHERYRREHLEVYGEEPEYLTLTGRESEE</sequence>
<keyword evidence="6" id="KW-1185">Reference proteome</keyword>
<dbReference type="GO" id="GO:0003677">
    <property type="term" value="F:DNA binding"/>
    <property type="evidence" value="ECO:0007669"/>
    <property type="project" value="UniProtKB-UniRule"/>
</dbReference>
<evidence type="ECO:0000259" key="4">
    <source>
        <dbReference type="PROSITE" id="PS50118"/>
    </source>
</evidence>
<dbReference type="Proteomes" id="UP001149074">
    <property type="component" value="Unassembled WGS sequence"/>
</dbReference>
<feature type="region of interest" description="Disordered" evidence="3">
    <location>
        <begin position="66"/>
        <end position="86"/>
    </location>
</feature>
<dbReference type="AlphaFoldDB" id="A0A9W9FF00"/>
<dbReference type="Pfam" id="PF00505">
    <property type="entry name" value="HMG_box"/>
    <property type="match status" value="1"/>
</dbReference>
<feature type="domain" description="HMG box" evidence="4">
    <location>
        <begin position="220"/>
        <end position="286"/>
    </location>
</feature>
<dbReference type="PROSITE" id="PS50118">
    <property type="entry name" value="HMG_BOX_2"/>
    <property type="match status" value="1"/>
</dbReference>
<evidence type="ECO:0000313" key="5">
    <source>
        <dbReference type="EMBL" id="KAJ5098967.1"/>
    </source>
</evidence>
<evidence type="ECO:0000313" key="6">
    <source>
        <dbReference type="Proteomes" id="UP001149074"/>
    </source>
</evidence>
<dbReference type="OrthoDB" id="1919336at2759"/>
<keyword evidence="2" id="KW-0539">Nucleus</keyword>
<evidence type="ECO:0000256" key="2">
    <source>
        <dbReference type="PROSITE-ProRule" id="PRU00267"/>
    </source>
</evidence>
<feature type="DNA-binding region" description="HMG box" evidence="2">
    <location>
        <begin position="220"/>
        <end position="286"/>
    </location>
</feature>
<evidence type="ECO:0000256" key="3">
    <source>
        <dbReference type="SAM" id="MobiDB-lite"/>
    </source>
</evidence>
<name>A0A9W9FF00_9EURO</name>
<proteinExistence type="predicted"/>
<protein>
    <recommendedName>
        <fullName evidence="4">HMG box domain-containing protein</fullName>
    </recommendedName>
</protein>
<evidence type="ECO:0000256" key="1">
    <source>
        <dbReference type="ARBA" id="ARBA00023125"/>
    </source>
</evidence>
<organism evidence="5 6">
    <name type="scientific">Penicillium argentinense</name>
    <dbReference type="NCBI Taxonomy" id="1131581"/>
    <lineage>
        <taxon>Eukaryota</taxon>
        <taxon>Fungi</taxon>
        <taxon>Dikarya</taxon>
        <taxon>Ascomycota</taxon>
        <taxon>Pezizomycotina</taxon>
        <taxon>Eurotiomycetes</taxon>
        <taxon>Eurotiomycetidae</taxon>
        <taxon>Eurotiales</taxon>
        <taxon>Aspergillaceae</taxon>
        <taxon>Penicillium</taxon>
    </lineage>
</organism>
<dbReference type="InterPro" id="IPR009071">
    <property type="entry name" value="HMG_box_dom"/>
</dbReference>
<dbReference type="Gene3D" id="1.10.30.10">
    <property type="entry name" value="High mobility group box domain"/>
    <property type="match status" value="1"/>
</dbReference>
<dbReference type="SMART" id="SM00398">
    <property type="entry name" value="HMG"/>
    <property type="match status" value="1"/>
</dbReference>
<dbReference type="PANTHER" id="PTHR48112">
    <property type="entry name" value="HIGH MOBILITY GROUP PROTEIN DSP1"/>
    <property type="match status" value="1"/>
</dbReference>
<dbReference type="InterPro" id="IPR036910">
    <property type="entry name" value="HMG_box_dom_sf"/>
</dbReference>
<dbReference type="GeneID" id="81357441"/>
<dbReference type="InterPro" id="IPR050342">
    <property type="entry name" value="HMGB"/>
</dbReference>
<reference evidence="5" key="2">
    <citation type="journal article" date="2023" name="IMA Fungus">
        <title>Comparative genomic study of the Penicillium genus elucidates a diverse pangenome and 15 lateral gene transfer events.</title>
        <authorList>
            <person name="Petersen C."/>
            <person name="Sorensen T."/>
            <person name="Nielsen M.R."/>
            <person name="Sondergaard T.E."/>
            <person name="Sorensen J.L."/>
            <person name="Fitzpatrick D.A."/>
            <person name="Frisvad J.C."/>
            <person name="Nielsen K.L."/>
        </authorList>
    </citation>
    <scope>NUCLEOTIDE SEQUENCE</scope>
    <source>
        <strain evidence="5">IBT 30761</strain>
    </source>
</reference>